<dbReference type="CDD" id="cd02440">
    <property type="entry name" value="AdoMet_MTases"/>
    <property type="match status" value="1"/>
</dbReference>
<name>A0A0F7ZNT9_9HYPO</name>
<dbReference type="Pfam" id="PF01596">
    <property type="entry name" value="Methyltransf_3"/>
    <property type="match status" value="1"/>
</dbReference>
<dbReference type="InterPro" id="IPR029063">
    <property type="entry name" value="SAM-dependent_MTases_sf"/>
</dbReference>
<evidence type="ECO:0000256" key="2">
    <source>
        <dbReference type="ARBA" id="ARBA00022679"/>
    </source>
</evidence>
<dbReference type="InterPro" id="IPR002935">
    <property type="entry name" value="SAM_O-MeTrfase"/>
</dbReference>
<dbReference type="OrthoDB" id="10251242at2759"/>
<comment type="similarity">
    <text evidence="4">Belongs to the class I-like SAM-binding methyltransferase superfamily. Cation-dependent O-methyltransferase family.</text>
</comment>
<dbReference type="SUPFAM" id="SSF53335">
    <property type="entry name" value="S-adenosyl-L-methionine-dependent methyltransferases"/>
    <property type="match status" value="1"/>
</dbReference>
<evidence type="ECO:0008006" key="7">
    <source>
        <dbReference type="Google" id="ProtNLM"/>
    </source>
</evidence>
<proteinExistence type="inferred from homology"/>
<dbReference type="Proteomes" id="UP000054481">
    <property type="component" value="Unassembled WGS sequence"/>
</dbReference>
<keyword evidence="3" id="KW-0949">S-adenosyl-L-methionine</keyword>
<dbReference type="GO" id="GO:0032259">
    <property type="term" value="P:methylation"/>
    <property type="evidence" value="ECO:0007669"/>
    <property type="project" value="UniProtKB-KW"/>
</dbReference>
<evidence type="ECO:0000313" key="6">
    <source>
        <dbReference type="Proteomes" id="UP000054481"/>
    </source>
</evidence>
<reference evidence="5 6" key="1">
    <citation type="journal article" date="2014" name="Genome Biol. Evol.">
        <title>Comparative genomics and transcriptomics analyses reveal divergent lifestyle features of nematode endoparasitic fungus Hirsutella minnesotensis.</title>
        <authorList>
            <person name="Lai Y."/>
            <person name="Liu K."/>
            <person name="Zhang X."/>
            <person name="Zhang X."/>
            <person name="Li K."/>
            <person name="Wang N."/>
            <person name="Shu C."/>
            <person name="Wu Y."/>
            <person name="Wang C."/>
            <person name="Bushley K.E."/>
            <person name="Xiang M."/>
            <person name="Liu X."/>
        </authorList>
    </citation>
    <scope>NUCLEOTIDE SEQUENCE [LARGE SCALE GENOMIC DNA]</scope>
    <source>
        <strain evidence="5 6">3608</strain>
    </source>
</reference>
<organism evidence="5 6">
    <name type="scientific">Hirsutella minnesotensis 3608</name>
    <dbReference type="NCBI Taxonomy" id="1043627"/>
    <lineage>
        <taxon>Eukaryota</taxon>
        <taxon>Fungi</taxon>
        <taxon>Dikarya</taxon>
        <taxon>Ascomycota</taxon>
        <taxon>Pezizomycotina</taxon>
        <taxon>Sordariomycetes</taxon>
        <taxon>Hypocreomycetidae</taxon>
        <taxon>Hypocreales</taxon>
        <taxon>Ophiocordycipitaceae</taxon>
        <taxon>Hirsutella</taxon>
    </lineage>
</organism>
<sequence length="248" mass="27781">MRENCTTLYPNDKVARKVSEYADRSSIDLPDTLIKYHQWVLDTQPRSYFTISLLEARLLTWMARTVGAKRVLEIGAFVGFSMGVWANAVGPKGSVIGLEFSPEYAALAREQLLKHGYDNCSVVQGNALEVLPTLESEEPFDIIFIDAQKSGYPAYLRTILDKSQPGAARRLLRRGGLILGDNALRSALVVDQSDDNPATRTVPKQTENWSWGDVEHLDEFNRVMHSHDRIEAMLLPVFDGLGMGRLLD</sequence>
<dbReference type="Gene3D" id="3.40.50.150">
    <property type="entry name" value="Vaccinia Virus protein VP39"/>
    <property type="match status" value="1"/>
</dbReference>
<keyword evidence="6" id="KW-1185">Reference proteome</keyword>
<evidence type="ECO:0000256" key="1">
    <source>
        <dbReference type="ARBA" id="ARBA00022603"/>
    </source>
</evidence>
<dbReference type="PROSITE" id="PS51682">
    <property type="entry name" value="SAM_OMT_I"/>
    <property type="match status" value="1"/>
</dbReference>
<evidence type="ECO:0000256" key="3">
    <source>
        <dbReference type="ARBA" id="ARBA00022691"/>
    </source>
</evidence>
<dbReference type="EMBL" id="KQ030527">
    <property type="protein sequence ID" value="KJZ74330.1"/>
    <property type="molecule type" value="Genomic_DNA"/>
</dbReference>
<protein>
    <recommendedName>
        <fullName evidence="7">O-methyltransferase MdmC</fullName>
    </recommendedName>
</protein>
<evidence type="ECO:0000256" key="4">
    <source>
        <dbReference type="ARBA" id="ARBA00023453"/>
    </source>
</evidence>
<accession>A0A0F7ZNT9</accession>
<dbReference type="GO" id="GO:0008757">
    <property type="term" value="F:S-adenosylmethionine-dependent methyltransferase activity"/>
    <property type="evidence" value="ECO:0007669"/>
    <property type="project" value="TreeGrafter"/>
</dbReference>
<dbReference type="InterPro" id="IPR050362">
    <property type="entry name" value="Cation-dep_OMT"/>
</dbReference>
<dbReference type="AlphaFoldDB" id="A0A0F7ZNT9"/>
<keyword evidence="1" id="KW-0489">Methyltransferase</keyword>
<keyword evidence="2" id="KW-0808">Transferase</keyword>
<gene>
    <name evidence="5" type="ORF">HIM_06336</name>
</gene>
<dbReference type="PANTHER" id="PTHR10509:SF14">
    <property type="entry name" value="CAFFEOYL-COA O-METHYLTRANSFERASE 3-RELATED"/>
    <property type="match status" value="1"/>
</dbReference>
<dbReference type="GO" id="GO:0008171">
    <property type="term" value="F:O-methyltransferase activity"/>
    <property type="evidence" value="ECO:0007669"/>
    <property type="project" value="InterPro"/>
</dbReference>
<evidence type="ECO:0000313" key="5">
    <source>
        <dbReference type="EMBL" id="KJZ74330.1"/>
    </source>
</evidence>
<dbReference type="PANTHER" id="PTHR10509">
    <property type="entry name" value="O-METHYLTRANSFERASE-RELATED"/>
    <property type="match status" value="1"/>
</dbReference>